<dbReference type="CDD" id="cd00090">
    <property type="entry name" value="HTH_ARSR"/>
    <property type="match status" value="1"/>
</dbReference>
<dbReference type="GO" id="GO:0006355">
    <property type="term" value="P:regulation of DNA-templated transcription"/>
    <property type="evidence" value="ECO:0007669"/>
    <property type="project" value="UniProtKB-ARBA"/>
</dbReference>
<dbReference type="InterPro" id="IPR011008">
    <property type="entry name" value="Dimeric_a/b-barrel"/>
</dbReference>
<dbReference type="GO" id="GO:0005829">
    <property type="term" value="C:cytosol"/>
    <property type="evidence" value="ECO:0007669"/>
    <property type="project" value="TreeGrafter"/>
</dbReference>
<dbReference type="SUPFAM" id="SSF46785">
    <property type="entry name" value="Winged helix' DNA-binding domain"/>
    <property type="match status" value="1"/>
</dbReference>
<keyword evidence="2" id="KW-0238">DNA-binding</keyword>
<reference key="1">
    <citation type="submission" date="2010-11" db="EMBL/GenBank/DDBJ databases">
        <title>The complete genome of chromosome of Calditerrivibrio nitroreducens DSM 19672.</title>
        <authorList>
            <consortium name="US DOE Joint Genome Institute (JGI-PGF)"/>
            <person name="Lucas S."/>
            <person name="Copeland A."/>
            <person name="Lapidus A."/>
            <person name="Bruce D."/>
            <person name="Goodwin L."/>
            <person name="Pitluck S."/>
            <person name="Kyrpides N."/>
            <person name="Mavromatis K."/>
            <person name="Ivanova N."/>
            <person name="Mikhailova N."/>
            <person name="Zeytun A."/>
            <person name="Brettin T."/>
            <person name="Detter J.C."/>
            <person name="Tapia R."/>
            <person name="Han C."/>
            <person name="Land M."/>
            <person name="Hauser L."/>
            <person name="Markowitz V."/>
            <person name="Cheng J.-F."/>
            <person name="Hugenholtz P."/>
            <person name="Woyke T."/>
            <person name="Wu D."/>
            <person name="Spring S."/>
            <person name="Schroeder M."/>
            <person name="Brambilla E."/>
            <person name="Klenk H.-P."/>
            <person name="Eisen J.A."/>
        </authorList>
    </citation>
    <scope>NUCLEOTIDE SEQUENCE [LARGE SCALE GENOMIC DNA]</scope>
    <source>
        <strain>DSM 19672</strain>
    </source>
</reference>
<dbReference type="InterPro" id="IPR019888">
    <property type="entry name" value="Tscrpt_reg_AsnC-like"/>
</dbReference>
<reference evidence="5 6" key="2">
    <citation type="journal article" date="2011" name="Stand. Genomic Sci.">
        <title>Complete genome sequence of Calditerrivibrio nitroreducens type strain (Yu37-1).</title>
        <authorList>
            <person name="Pitluck S."/>
            <person name="Sikorski J."/>
            <person name="Zeytun A."/>
            <person name="Lapidus A."/>
            <person name="Nolan M."/>
            <person name="Lucas S."/>
            <person name="Hammon N."/>
            <person name="Deshpande S."/>
            <person name="Cheng J.F."/>
            <person name="Tapia R."/>
            <person name="Han C."/>
            <person name="Goodwin L."/>
            <person name="Liolios K."/>
            <person name="Pagani I."/>
            <person name="Ivanova N."/>
            <person name="Mavromatis K."/>
            <person name="Pati A."/>
            <person name="Chen A."/>
            <person name="Palaniappan K."/>
            <person name="Hauser L."/>
            <person name="Chang Y.J."/>
            <person name="Jeffries C.D."/>
            <person name="Detter J.C."/>
            <person name="Brambilla E."/>
            <person name="Djao O.D."/>
            <person name="Rohde M."/>
            <person name="Spring S."/>
            <person name="Goker M."/>
            <person name="Woyke T."/>
            <person name="Bristow J."/>
            <person name="Eisen J.A."/>
            <person name="Markowitz V."/>
            <person name="Hugenholtz P."/>
            <person name="Kyrpides N.C."/>
            <person name="Klenk H.P."/>
            <person name="Land M."/>
        </authorList>
    </citation>
    <scope>NUCLEOTIDE SEQUENCE [LARGE SCALE GENOMIC DNA]</scope>
    <source>
        <strain evidence="6">DSM 19672 / NBRC 101217 / Yu37-1</strain>
    </source>
</reference>
<dbReference type="PRINTS" id="PR00033">
    <property type="entry name" value="HTHASNC"/>
</dbReference>
<dbReference type="KEGG" id="cni:Calni_0622"/>
<name>E4TFR6_CALNY</name>
<dbReference type="HOGENOM" id="CLU_091233_5_4_0"/>
<dbReference type="PANTHER" id="PTHR30154">
    <property type="entry name" value="LEUCINE-RESPONSIVE REGULATORY PROTEIN"/>
    <property type="match status" value="1"/>
</dbReference>
<dbReference type="RefSeq" id="WP_013450747.1">
    <property type="nucleotide sequence ID" value="NC_014758.1"/>
</dbReference>
<dbReference type="GO" id="GO:0043565">
    <property type="term" value="F:sequence-specific DNA binding"/>
    <property type="evidence" value="ECO:0007669"/>
    <property type="project" value="InterPro"/>
</dbReference>
<dbReference type="Gene3D" id="1.10.10.10">
    <property type="entry name" value="Winged helix-like DNA-binding domain superfamily/Winged helix DNA-binding domain"/>
    <property type="match status" value="1"/>
</dbReference>
<dbReference type="InterPro" id="IPR011991">
    <property type="entry name" value="ArsR-like_HTH"/>
</dbReference>
<evidence type="ECO:0000313" key="5">
    <source>
        <dbReference type="EMBL" id="ADR18534.1"/>
    </source>
</evidence>
<evidence type="ECO:0000259" key="4">
    <source>
        <dbReference type="PROSITE" id="PS50956"/>
    </source>
</evidence>
<dbReference type="SMART" id="SM00344">
    <property type="entry name" value="HTH_ASNC"/>
    <property type="match status" value="1"/>
</dbReference>
<evidence type="ECO:0000313" key="6">
    <source>
        <dbReference type="Proteomes" id="UP000007039"/>
    </source>
</evidence>
<feature type="domain" description="HTH asnC-type" evidence="4">
    <location>
        <begin position="5"/>
        <end position="66"/>
    </location>
</feature>
<keyword evidence="6" id="KW-1185">Reference proteome</keyword>
<dbReference type="eggNOG" id="COG1522">
    <property type="taxonomic scope" value="Bacteria"/>
</dbReference>
<sequence length="151" mass="16856">MAEIIDNIDKKLINMLISNSRTSYADMAKEVDLSSPSVIERIKKLEANGIIKSYTANVNYKALGYDILAFIGISLDSAQSISEFETNISNIDEDLIECHHVTGDFTMIAKVITKNTDTLSNLIKKIRNIKGVQKTNTILVFSTIMDRKKPV</sequence>
<proteinExistence type="predicted"/>
<keyword evidence="3" id="KW-0804">Transcription</keyword>
<dbReference type="STRING" id="768670.Calni_0622"/>
<accession>E4TFR6</accession>
<organism evidence="5 6">
    <name type="scientific">Calditerrivibrio nitroreducens (strain DSM 19672 / NBRC 101217 / Yu37-1)</name>
    <dbReference type="NCBI Taxonomy" id="768670"/>
    <lineage>
        <taxon>Bacteria</taxon>
        <taxon>Pseudomonadati</taxon>
        <taxon>Deferribacterota</taxon>
        <taxon>Deferribacteres</taxon>
        <taxon>Deferribacterales</taxon>
        <taxon>Calditerrivibrionaceae</taxon>
    </lineage>
</organism>
<dbReference type="EMBL" id="CP002347">
    <property type="protein sequence ID" value="ADR18534.1"/>
    <property type="molecule type" value="Genomic_DNA"/>
</dbReference>
<keyword evidence="1" id="KW-0805">Transcription regulation</keyword>
<dbReference type="Proteomes" id="UP000007039">
    <property type="component" value="Chromosome"/>
</dbReference>
<dbReference type="InterPro" id="IPR036390">
    <property type="entry name" value="WH_DNA-bd_sf"/>
</dbReference>
<evidence type="ECO:0000256" key="3">
    <source>
        <dbReference type="ARBA" id="ARBA00023163"/>
    </source>
</evidence>
<gene>
    <name evidence="5" type="ordered locus">Calni_0622</name>
</gene>
<dbReference type="AlphaFoldDB" id="E4TFR6"/>
<dbReference type="GO" id="GO:0043200">
    <property type="term" value="P:response to amino acid"/>
    <property type="evidence" value="ECO:0007669"/>
    <property type="project" value="TreeGrafter"/>
</dbReference>
<dbReference type="PROSITE" id="PS50956">
    <property type="entry name" value="HTH_ASNC_2"/>
    <property type="match status" value="1"/>
</dbReference>
<dbReference type="Pfam" id="PF01037">
    <property type="entry name" value="AsnC_trans_reg"/>
    <property type="match status" value="1"/>
</dbReference>
<dbReference type="InterPro" id="IPR019887">
    <property type="entry name" value="Tscrpt_reg_AsnC/Lrp_C"/>
</dbReference>
<evidence type="ECO:0000256" key="1">
    <source>
        <dbReference type="ARBA" id="ARBA00023015"/>
    </source>
</evidence>
<dbReference type="Pfam" id="PF13412">
    <property type="entry name" value="HTH_24"/>
    <property type="match status" value="1"/>
</dbReference>
<dbReference type="InterPro" id="IPR036388">
    <property type="entry name" value="WH-like_DNA-bd_sf"/>
</dbReference>
<dbReference type="PANTHER" id="PTHR30154:SF34">
    <property type="entry name" value="TRANSCRIPTIONAL REGULATOR AZLB"/>
    <property type="match status" value="1"/>
</dbReference>
<protein>
    <submittedName>
        <fullName evidence="5">Transcriptional regulator, AsnC family</fullName>
    </submittedName>
</protein>
<dbReference type="InterPro" id="IPR000485">
    <property type="entry name" value="AsnC-type_HTH_dom"/>
</dbReference>
<dbReference type="SUPFAM" id="SSF54909">
    <property type="entry name" value="Dimeric alpha+beta barrel"/>
    <property type="match status" value="1"/>
</dbReference>
<dbReference type="Gene3D" id="3.30.70.920">
    <property type="match status" value="1"/>
</dbReference>
<dbReference type="OrthoDB" id="66249at2"/>
<evidence type="ECO:0000256" key="2">
    <source>
        <dbReference type="ARBA" id="ARBA00023125"/>
    </source>
</evidence>